<keyword evidence="2 6" id="KW-0597">Phosphoprotein</keyword>
<dbReference type="Proteomes" id="UP000230821">
    <property type="component" value="Unassembled WGS sequence"/>
</dbReference>
<accession>A0A2G6KDY9</accession>
<name>A0A2G6KDY9_9BACT</name>
<feature type="modified residue" description="FMN phosphoryl threonine" evidence="6">
    <location>
        <position position="191"/>
    </location>
</feature>
<keyword evidence="6" id="KW-0812">Transmembrane</keyword>
<sequence>MNSVIKQMFTVLILVGSLSGMVLAGSYSLTKPFIEQHKLEELKESIFVVLPDAKSYEDISANGIKLYKGLSESNEPAGYAFVAEGTGFQGVIRMIVGIAPDLETVLGMQVLEQVETPGLGAKITEDSFEQQFSGLQPAWEDALIVASQAQKDAEAGTEEAPAEQTTFEFLSYVKIVEPDDPNEIQAITGATISSAAVIRIINQHLDDVWEMVQEQHEKEGAQ</sequence>
<comment type="function">
    <text evidence="6">Part of a membrane-bound complex that couples electron transfer with translocation of ions across the membrane.</text>
</comment>
<keyword evidence="6" id="KW-1003">Cell membrane</keyword>
<evidence type="ECO:0000256" key="6">
    <source>
        <dbReference type="HAMAP-Rule" id="MF_00479"/>
    </source>
</evidence>
<keyword evidence="3 6" id="KW-0285">Flavoprotein</keyword>
<evidence type="ECO:0000313" key="8">
    <source>
        <dbReference type="EMBL" id="PIE33881.1"/>
    </source>
</evidence>
<comment type="subunit">
    <text evidence="6">The complex is composed of six subunits: RnfA, RnfB, RnfC, RnfD, RnfE and RnfG.</text>
</comment>
<comment type="subcellular location">
    <subcellularLocation>
        <location evidence="6">Cell membrane</location>
        <topology evidence="6">Single-pass membrane protein</topology>
    </subcellularLocation>
</comment>
<evidence type="ECO:0000256" key="1">
    <source>
        <dbReference type="ARBA" id="ARBA00022448"/>
    </source>
</evidence>
<dbReference type="InterPro" id="IPR007329">
    <property type="entry name" value="FMN-bd"/>
</dbReference>
<dbReference type="PANTHER" id="PTHR36118">
    <property type="entry name" value="ION-TRANSLOCATING OXIDOREDUCTASE COMPLEX SUBUNIT G"/>
    <property type="match status" value="1"/>
</dbReference>
<evidence type="ECO:0000256" key="3">
    <source>
        <dbReference type="ARBA" id="ARBA00022630"/>
    </source>
</evidence>
<keyword evidence="1 6" id="KW-0813">Transport</keyword>
<dbReference type="PIRSF" id="PIRSF006091">
    <property type="entry name" value="E_trnsport_RnfG"/>
    <property type="match status" value="1"/>
</dbReference>
<dbReference type="GO" id="GO:0005886">
    <property type="term" value="C:plasma membrane"/>
    <property type="evidence" value="ECO:0007669"/>
    <property type="project" value="UniProtKB-SubCell"/>
</dbReference>
<gene>
    <name evidence="6" type="primary">rnfG</name>
    <name evidence="8" type="ORF">CSA56_09325</name>
</gene>
<keyword evidence="5 6" id="KW-0249">Electron transport</keyword>
<protein>
    <recommendedName>
        <fullName evidence="6">Ion-translocating oxidoreductase complex subunit G</fullName>
        <ecNumber evidence="6">7.-.-.-</ecNumber>
    </recommendedName>
    <alternativeName>
        <fullName evidence="6">Rnf electron transport complex subunit G</fullName>
    </alternativeName>
</protein>
<dbReference type="GO" id="GO:0010181">
    <property type="term" value="F:FMN binding"/>
    <property type="evidence" value="ECO:0007669"/>
    <property type="project" value="InterPro"/>
</dbReference>
<comment type="caution">
    <text evidence="8">The sequence shown here is derived from an EMBL/GenBank/DDBJ whole genome shotgun (WGS) entry which is preliminary data.</text>
</comment>
<dbReference type="HAMAP" id="MF_00479">
    <property type="entry name" value="RsxG_RnfG"/>
    <property type="match status" value="1"/>
</dbReference>
<comment type="similarity">
    <text evidence="6">Belongs to the RnfG family.</text>
</comment>
<dbReference type="InterPro" id="IPR010209">
    <property type="entry name" value="Ion_transpt_RnfG/RsxG"/>
</dbReference>
<comment type="cofactor">
    <cofactor evidence="6">
        <name>FMN</name>
        <dbReference type="ChEBI" id="CHEBI:58210"/>
    </cofactor>
</comment>
<feature type="domain" description="FMN-binding" evidence="7">
    <location>
        <begin position="87"/>
        <end position="208"/>
    </location>
</feature>
<dbReference type="AlphaFoldDB" id="A0A2G6KDY9"/>
<dbReference type="EC" id="7.-.-.-" evidence="6"/>
<dbReference type="EMBL" id="PDSK01000093">
    <property type="protein sequence ID" value="PIE33881.1"/>
    <property type="molecule type" value="Genomic_DNA"/>
</dbReference>
<proteinExistence type="inferred from homology"/>
<dbReference type="GO" id="GO:0022900">
    <property type="term" value="P:electron transport chain"/>
    <property type="evidence" value="ECO:0007669"/>
    <property type="project" value="UniProtKB-UniRule"/>
</dbReference>
<organism evidence="8 9">
    <name type="scientific">candidate division KSB3 bacterium</name>
    <dbReference type="NCBI Taxonomy" id="2044937"/>
    <lineage>
        <taxon>Bacteria</taxon>
        <taxon>candidate division KSB3</taxon>
    </lineage>
</organism>
<dbReference type="SMART" id="SM00900">
    <property type="entry name" value="FMN_bind"/>
    <property type="match status" value="1"/>
</dbReference>
<reference evidence="8 9" key="1">
    <citation type="submission" date="2017-10" db="EMBL/GenBank/DDBJ databases">
        <title>Novel microbial diversity and functional potential in the marine mammal oral microbiome.</title>
        <authorList>
            <person name="Dudek N.K."/>
            <person name="Sun C.L."/>
            <person name="Burstein D."/>
            <person name="Kantor R.S."/>
            <person name="Aliaga Goltsman D.S."/>
            <person name="Bik E.M."/>
            <person name="Thomas B.C."/>
            <person name="Banfield J.F."/>
            <person name="Relman D.A."/>
        </authorList>
    </citation>
    <scope>NUCLEOTIDE SEQUENCE [LARGE SCALE GENOMIC DNA]</scope>
    <source>
        <strain evidence="8">DOLJORAL78_47_16</strain>
    </source>
</reference>
<dbReference type="Pfam" id="PF04205">
    <property type="entry name" value="FMN_bind"/>
    <property type="match status" value="1"/>
</dbReference>
<evidence type="ECO:0000256" key="5">
    <source>
        <dbReference type="ARBA" id="ARBA00022982"/>
    </source>
</evidence>
<keyword evidence="4 6" id="KW-0288">FMN</keyword>
<keyword evidence="6" id="KW-1278">Translocase</keyword>
<evidence type="ECO:0000256" key="4">
    <source>
        <dbReference type="ARBA" id="ARBA00022643"/>
    </source>
</evidence>
<keyword evidence="6" id="KW-0472">Membrane</keyword>
<dbReference type="PANTHER" id="PTHR36118:SF1">
    <property type="entry name" value="ION-TRANSLOCATING OXIDOREDUCTASE COMPLEX SUBUNIT G"/>
    <property type="match status" value="1"/>
</dbReference>
<evidence type="ECO:0000256" key="2">
    <source>
        <dbReference type="ARBA" id="ARBA00022553"/>
    </source>
</evidence>
<dbReference type="GO" id="GO:0009055">
    <property type="term" value="F:electron transfer activity"/>
    <property type="evidence" value="ECO:0007669"/>
    <property type="project" value="InterPro"/>
</dbReference>
<keyword evidence="6" id="KW-1133">Transmembrane helix</keyword>
<evidence type="ECO:0000313" key="9">
    <source>
        <dbReference type="Proteomes" id="UP000230821"/>
    </source>
</evidence>
<evidence type="ECO:0000259" key="7">
    <source>
        <dbReference type="SMART" id="SM00900"/>
    </source>
</evidence>